<dbReference type="RefSeq" id="WP_094368844.1">
    <property type="nucleotide sequence ID" value="NZ_NOJY02000030.1"/>
</dbReference>
<feature type="transmembrane region" description="Helical" evidence="1">
    <location>
        <begin position="41"/>
        <end position="59"/>
    </location>
</feature>
<gene>
    <name evidence="2" type="ORF">CHL78_014015</name>
</gene>
<accession>A0A255I455</accession>
<dbReference type="AlphaFoldDB" id="A0A255I455"/>
<comment type="caution">
    <text evidence="2">The sequence shown here is derived from an EMBL/GenBank/DDBJ whole genome shotgun (WGS) entry which is preliminary data.</text>
</comment>
<name>A0A255I455_9FIRM</name>
<evidence type="ECO:0000256" key="1">
    <source>
        <dbReference type="SAM" id="Phobius"/>
    </source>
</evidence>
<dbReference type="EMBL" id="NOJY02000030">
    <property type="protein sequence ID" value="RDY26293.1"/>
    <property type="molecule type" value="Genomic_DNA"/>
</dbReference>
<feature type="transmembrane region" description="Helical" evidence="1">
    <location>
        <begin position="106"/>
        <end position="130"/>
    </location>
</feature>
<dbReference type="Proteomes" id="UP000215694">
    <property type="component" value="Unassembled WGS sequence"/>
</dbReference>
<keyword evidence="1" id="KW-1133">Transmembrane helix</keyword>
<keyword evidence="3" id="KW-1185">Reference proteome</keyword>
<keyword evidence="1" id="KW-0472">Membrane</keyword>
<proteinExistence type="predicted"/>
<dbReference type="OrthoDB" id="2086035at2"/>
<protein>
    <recommendedName>
        <fullName evidence="4">DUF3021 family protein</fullName>
    </recommendedName>
</protein>
<evidence type="ECO:0008006" key="4">
    <source>
        <dbReference type="Google" id="ProtNLM"/>
    </source>
</evidence>
<dbReference type="PROSITE" id="PS51257">
    <property type="entry name" value="PROKAR_LIPOPROTEIN"/>
    <property type="match status" value="1"/>
</dbReference>
<organism evidence="2 3">
    <name type="scientific">Romboutsia weinsteinii</name>
    <dbReference type="NCBI Taxonomy" id="2020949"/>
    <lineage>
        <taxon>Bacteria</taxon>
        <taxon>Bacillati</taxon>
        <taxon>Bacillota</taxon>
        <taxon>Clostridia</taxon>
        <taxon>Peptostreptococcales</taxon>
        <taxon>Peptostreptococcaceae</taxon>
        <taxon>Romboutsia</taxon>
    </lineage>
</organism>
<evidence type="ECO:0000313" key="3">
    <source>
        <dbReference type="Proteomes" id="UP000215694"/>
    </source>
</evidence>
<reference evidence="2 3" key="1">
    <citation type="journal article" date="2017" name="Genome Announc.">
        <title>Draft Genome Sequence of Romboutsia weinsteinii sp. nov. Strain CCRI-19649(T) Isolated from Surface Water.</title>
        <authorList>
            <person name="Maheux A.F."/>
            <person name="Boudreau D.K."/>
            <person name="Berube E."/>
            <person name="Boissinot M."/>
            <person name="Cantin P."/>
            <person name="Raymond F."/>
            <person name="Corbeil J."/>
            <person name="Omar R.F."/>
            <person name="Bergeron M.G."/>
        </authorList>
    </citation>
    <scope>NUCLEOTIDE SEQUENCE [LARGE SCALE GENOMIC DNA]</scope>
    <source>
        <strain evidence="2 3">CCRI-19649</strain>
    </source>
</reference>
<keyword evidence="1" id="KW-0812">Transmembrane</keyword>
<evidence type="ECO:0000313" key="2">
    <source>
        <dbReference type="EMBL" id="RDY26293.1"/>
    </source>
</evidence>
<sequence>MREFLKFYRWGIDVKLHMSIYTIALLFFACIIQLLLGGDSIKIITIFEMVVVSFIVAAIERACFPMDRDLNRAQEINRTIIWGICSNLLFIGSAIIFKWFVGIPMWANVVLLIILEGGLVAMWFAMRIVLRLDTNQLNKGLHKFQNK</sequence>
<feature type="transmembrane region" description="Helical" evidence="1">
    <location>
        <begin position="80"/>
        <end position="100"/>
    </location>
</feature>
<feature type="transmembrane region" description="Helical" evidence="1">
    <location>
        <begin position="12"/>
        <end position="35"/>
    </location>
</feature>